<keyword evidence="3" id="KW-1185">Reference proteome</keyword>
<dbReference type="Proteomes" id="UP000295357">
    <property type="component" value="Unassembled WGS sequence"/>
</dbReference>
<dbReference type="AlphaFoldDB" id="A0A4R6N8Q0"/>
<sequence length="115" mass="12708">MSTKFLLRADEIREIAPGHGACYASDHITVDGQKVGFMYREEPDNDVDSGWRFLSGNESQEYLDDSKNLQIYDVNTIANYDQGIVALLSAPCGSAFARTASGEFVVDDQPHDDDV</sequence>
<protein>
    <recommendedName>
        <fullName evidence="1">Immunity protein Imm33 domain-containing protein</fullName>
    </recommendedName>
</protein>
<evidence type="ECO:0000313" key="2">
    <source>
        <dbReference type="EMBL" id="TDP11630.1"/>
    </source>
</evidence>
<dbReference type="InterPro" id="IPR018689">
    <property type="entry name" value="Imm33_dom"/>
</dbReference>
<reference evidence="2 3" key="1">
    <citation type="submission" date="2019-03" db="EMBL/GenBank/DDBJ databases">
        <title>Genomic Encyclopedia of Type Strains, Phase IV (KMG-IV): sequencing the most valuable type-strain genomes for metagenomic binning, comparative biology and taxonomic classification.</title>
        <authorList>
            <person name="Goeker M."/>
        </authorList>
    </citation>
    <scope>NUCLEOTIDE SEQUENCE [LARGE SCALE GENOMIC DNA]</scope>
    <source>
        <strain evidence="2 3">DSM 25082</strain>
    </source>
</reference>
<dbReference type="Pfam" id="PF09951">
    <property type="entry name" value="Imm33"/>
    <property type="match status" value="1"/>
</dbReference>
<accession>A0A4R6N8Q0</accession>
<evidence type="ECO:0000259" key="1">
    <source>
        <dbReference type="Pfam" id="PF09951"/>
    </source>
</evidence>
<proteinExistence type="predicted"/>
<dbReference type="PANTHER" id="PTHR38743:SF2">
    <property type="entry name" value="DUF2185 DOMAIN-CONTAINING PROTEIN"/>
    <property type="match status" value="1"/>
</dbReference>
<dbReference type="OrthoDB" id="4827574at2"/>
<dbReference type="EMBL" id="SNXE01000002">
    <property type="protein sequence ID" value="TDP11630.1"/>
    <property type="molecule type" value="Genomic_DNA"/>
</dbReference>
<evidence type="ECO:0000313" key="3">
    <source>
        <dbReference type="Proteomes" id="UP000295357"/>
    </source>
</evidence>
<gene>
    <name evidence="2" type="ORF">DFR39_1021</name>
</gene>
<feature type="domain" description="Immunity protein Imm33" evidence="1">
    <location>
        <begin position="22"/>
        <end position="105"/>
    </location>
</feature>
<name>A0A4R6N8Q0_9BURK</name>
<dbReference type="PANTHER" id="PTHR38743">
    <property type="entry name" value="SIMILAR TO GLYOXYLASE I FAMILY PROTEIN"/>
    <property type="match status" value="1"/>
</dbReference>
<organism evidence="2 3">
    <name type="scientific">Roseateles asaccharophilus</name>
    <dbReference type="NCBI Taxonomy" id="582607"/>
    <lineage>
        <taxon>Bacteria</taxon>
        <taxon>Pseudomonadati</taxon>
        <taxon>Pseudomonadota</taxon>
        <taxon>Betaproteobacteria</taxon>
        <taxon>Burkholderiales</taxon>
        <taxon>Sphaerotilaceae</taxon>
        <taxon>Roseateles</taxon>
    </lineage>
</organism>
<comment type="caution">
    <text evidence="2">The sequence shown here is derived from an EMBL/GenBank/DDBJ whole genome shotgun (WGS) entry which is preliminary data.</text>
</comment>
<dbReference type="RefSeq" id="WP_133602423.1">
    <property type="nucleotide sequence ID" value="NZ_JAUFPJ010000002.1"/>
</dbReference>